<evidence type="ECO:0000256" key="16">
    <source>
        <dbReference type="ARBA" id="ARBA00048493"/>
    </source>
</evidence>
<feature type="domain" description="MobA-like NTP transferase" evidence="19">
    <location>
        <begin position="14"/>
        <end position="123"/>
    </location>
</feature>
<dbReference type="InterPro" id="IPR025877">
    <property type="entry name" value="MobA-like_NTP_Trfase"/>
</dbReference>
<comment type="pathway">
    <text evidence="18">Nucleotide-sugar biosynthesis; UDP-N-acetyl-alpha-D-glucosamine biosynthesis; N-acetyl-alpha-D-glucosamine 1-phosphate from alpha-D-glucosamine 6-phosphate (route II): step 2/2.</text>
</comment>
<name>A0ABU7U4T3_9PROT</name>
<dbReference type="InterPro" id="IPR050065">
    <property type="entry name" value="GlmU-like"/>
</dbReference>
<proteinExistence type="inferred from homology"/>
<dbReference type="RefSeq" id="WP_394819800.1">
    <property type="nucleotide sequence ID" value="NZ_JAWJZY010000003.1"/>
</dbReference>
<feature type="binding site" evidence="18">
    <location>
        <position position="157"/>
    </location>
    <ligand>
        <name>UDP-N-acetyl-alpha-D-glucosamine</name>
        <dbReference type="ChEBI" id="CHEBI:57705"/>
    </ligand>
</feature>
<feature type="binding site" evidence="18">
    <location>
        <position position="407"/>
    </location>
    <ligand>
        <name>acetyl-CoA</name>
        <dbReference type="ChEBI" id="CHEBI:57288"/>
    </ligand>
</feature>
<feature type="binding site" evidence="18">
    <location>
        <position position="143"/>
    </location>
    <ligand>
        <name>UDP-N-acetyl-alpha-D-glucosamine</name>
        <dbReference type="ChEBI" id="CHEBI:57705"/>
    </ligand>
</feature>
<feature type="binding site" evidence="18">
    <location>
        <position position="364"/>
    </location>
    <ligand>
        <name>acetyl-CoA</name>
        <dbReference type="ChEBI" id="CHEBI:57288"/>
    </ligand>
</feature>
<evidence type="ECO:0000256" key="10">
    <source>
        <dbReference type="ARBA" id="ARBA00022960"/>
    </source>
</evidence>
<feature type="binding site" evidence="18">
    <location>
        <position position="107"/>
    </location>
    <ligand>
        <name>Mg(2+)</name>
        <dbReference type="ChEBI" id="CHEBI:18420"/>
    </ligand>
</feature>
<evidence type="ECO:0000256" key="12">
    <source>
        <dbReference type="ARBA" id="ARBA00023268"/>
    </source>
</evidence>
<dbReference type="InterPro" id="IPR001451">
    <property type="entry name" value="Hexapep"/>
</dbReference>
<feature type="binding site" evidence="18">
    <location>
        <position position="361"/>
    </location>
    <ligand>
        <name>UDP-N-acetyl-alpha-D-glucosamine</name>
        <dbReference type="ChEBI" id="CHEBI:57705"/>
    </ligand>
</feature>
<dbReference type="SUPFAM" id="SSF51161">
    <property type="entry name" value="Trimeric LpxA-like enzymes"/>
    <property type="match status" value="1"/>
</dbReference>
<feature type="region of interest" description="Linker" evidence="18">
    <location>
        <begin position="231"/>
        <end position="251"/>
    </location>
</feature>
<dbReference type="Gene3D" id="3.90.550.10">
    <property type="entry name" value="Spore Coat Polysaccharide Biosynthesis Protein SpsA, Chain A"/>
    <property type="match status" value="1"/>
</dbReference>
<dbReference type="NCBIfam" id="TIGR01173">
    <property type="entry name" value="glmU"/>
    <property type="match status" value="1"/>
</dbReference>
<keyword evidence="14 18" id="KW-0961">Cell wall biogenesis/degradation</keyword>
<evidence type="ECO:0000256" key="18">
    <source>
        <dbReference type="HAMAP-Rule" id="MF_01631"/>
    </source>
</evidence>
<evidence type="ECO:0000256" key="7">
    <source>
        <dbReference type="ARBA" id="ARBA00022723"/>
    </source>
</evidence>
<dbReference type="PANTHER" id="PTHR43584">
    <property type="entry name" value="NUCLEOTIDYL TRANSFERASE"/>
    <property type="match status" value="1"/>
</dbReference>
<feature type="binding site" evidence="18">
    <location>
        <begin position="17"/>
        <end position="20"/>
    </location>
    <ligand>
        <name>UDP-N-acetyl-alpha-D-glucosamine</name>
        <dbReference type="ChEBI" id="CHEBI:57705"/>
    </ligand>
</feature>
<keyword evidence="12 18" id="KW-0511">Multifunctional enzyme</keyword>
<dbReference type="CDD" id="cd03353">
    <property type="entry name" value="LbH_GlmU_C"/>
    <property type="match status" value="1"/>
</dbReference>
<evidence type="ECO:0000256" key="4">
    <source>
        <dbReference type="ARBA" id="ARBA00022490"/>
    </source>
</evidence>
<gene>
    <name evidence="18 20" type="primary">glmU</name>
    <name evidence="20" type="ORF">DOFOFD_07745</name>
</gene>
<comment type="function">
    <text evidence="17 18">Catalyzes the last two sequential reactions in the de novo biosynthetic pathway for UDP-N-acetylglucosamine (UDP-GlcNAc). The C-terminal domain catalyzes the transfer of acetyl group from acetyl coenzyme A to glucosamine-1-phosphate (GlcN-1-P) to produce N-acetylglucosamine-1-phosphate (GlcNAc-1-P), which is converted into UDP-GlcNAc by the transfer of uridine 5-monophosphate (from uridine 5-triphosphate), a reaction catalyzed by the N-terminal domain.</text>
</comment>
<feature type="region of interest" description="Pyrophosphorylase" evidence="18">
    <location>
        <begin position="1"/>
        <end position="230"/>
    </location>
</feature>
<feature type="binding site" evidence="18">
    <location>
        <position position="172"/>
    </location>
    <ligand>
        <name>UDP-N-acetyl-alpha-D-glucosamine</name>
        <dbReference type="ChEBI" id="CHEBI:57705"/>
    </ligand>
</feature>
<feature type="binding site" evidence="18">
    <location>
        <position position="389"/>
    </location>
    <ligand>
        <name>acetyl-CoA</name>
        <dbReference type="ChEBI" id="CHEBI:57288"/>
    </ligand>
</feature>
<comment type="similarity">
    <text evidence="3 18">In the N-terminal section; belongs to the N-acetylglucosamine-1-phosphate uridyltransferase family.</text>
</comment>
<feature type="binding site" evidence="18">
    <location>
        <begin position="370"/>
        <end position="371"/>
    </location>
    <ligand>
        <name>acetyl-CoA</name>
        <dbReference type="ChEBI" id="CHEBI:57288"/>
    </ligand>
</feature>
<dbReference type="Pfam" id="PF12804">
    <property type="entry name" value="NTP_transf_3"/>
    <property type="match status" value="1"/>
</dbReference>
<keyword evidence="10 18" id="KW-0133">Cell shape</keyword>
<dbReference type="InterPro" id="IPR005882">
    <property type="entry name" value="Bifunctional_GlmU"/>
</dbReference>
<comment type="caution">
    <text evidence="20">The sequence shown here is derived from an EMBL/GenBank/DDBJ whole genome shotgun (WGS) entry which is preliminary data.</text>
</comment>
<dbReference type="HAMAP" id="MF_01631">
    <property type="entry name" value="GlmU"/>
    <property type="match status" value="1"/>
</dbReference>
<feature type="binding site" evidence="18">
    <location>
        <position position="228"/>
    </location>
    <ligand>
        <name>UDP-N-acetyl-alpha-D-glucosamine</name>
        <dbReference type="ChEBI" id="CHEBI:57705"/>
    </ligand>
</feature>
<dbReference type="EC" id="2.7.7.23" evidence="18"/>
<dbReference type="Proteomes" id="UP001312908">
    <property type="component" value="Unassembled WGS sequence"/>
</dbReference>
<feature type="binding site" evidence="18">
    <location>
        <position position="31"/>
    </location>
    <ligand>
        <name>UDP-N-acetyl-alpha-D-glucosamine</name>
        <dbReference type="ChEBI" id="CHEBI:57705"/>
    </ligand>
</feature>
<evidence type="ECO:0000256" key="14">
    <source>
        <dbReference type="ARBA" id="ARBA00023316"/>
    </source>
</evidence>
<keyword evidence="8 18" id="KW-0677">Repeat</keyword>
<comment type="subunit">
    <text evidence="18">Homotrimer.</text>
</comment>
<dbReference type="PANTHER" id="PTHR43584:SF3">
    <property type="entry name" value="BIFUNCTIONAL PROTEIN GLMU"/>
    <property type="match status" value="1"/>
</dbReference>
<keyword evidence="7 18" id="KW-0479">Metal-binding</keyword>
<evidence type="ECO:0000313" key="21">
    <source>
        <dbReference type="Proteomes" id="UP001312908"/>
    </source>
</evidence>
<dbReference type="EMBL" id="JAWJZY010000003">
    <property type="protein sequence ID" value="MEE8658902.1"/>
    <property type="molecule type" value="Genomic_DNA"/>
</dbReference>
<feature type="region of interest" description="N-acetyltransferase" evidence="18">
    <location>
        <begin position="252"/>
        <end position="448"/>
    </location>
</feature>
<keyword evidence="13 18" id="KW-0012">Acyltransferase</keyword>
<evidence type="ECO:0000256" key="2">
    <source>
        <dbReference type="ARBA" id="ARBA00007707"/>
    </source>
</evidence>
<evidence type="ECO:0000256" key="3">
    <source>
        <dbReference type="ARBA" id="ARBA00007947"/>
    </source>
</evidence>
<accession>A0ABU7U4T3</accession>
<dbReference type="CDD" id="cd02540">
    <property type="entry name" value="GT2_GlmU_N_bac"/>
    <property type="match status" value="1"/>
</dbReference>
<evidence type="ECO:0000256" key="11">
    <source>
        <dbReference type="ARBA" id="ARBA00022984"/>
    </source>
</evidence>
<feature type="binding site" evidence="18">
    <location>
        <position position="424"/>
    </location>
    <ligand>
        <name>acetyl-CoA</name>
        <dbReference type="ChEBI" id="CHEBI:57288"/>
    </ligand>
</feature>
<feature type="active site" description="Proton acceptor" evidence="18">
    <location>
        <position position="347"/>
    </location>
</feature>
<feature type="binding site" evidence="18">
    <location>
        <position position="79"/>
    </location>
    <ligand>
        <name>UDP-N-acetyl-alpha-D-glucosamine</name>
        <dbReference type="ChEBI" id="CHEBI:57705"/>
    </ligand>
</feature>
<dbReference type="InterPro" id="IPR011004">
    <property type="entry name" value="Trimer_LpxA-like_sf"/>
</dbReference>
<feature type="binding site" evidence="18">
    <location>
        <begin position="84"/>
        <end position="85"/>
    </location>
    <ligand>
        <name>UDP-N-acetyl-alpha-D-glucosamine</name>
        <dbReference type="ChEBI" id="CHEBI:57705"/>
    </ligand>
</feature>
<evidence type="ECO:0000256" key="5">
    <source>
        <dbReference type="ARBA" id="ARBA00022679"/>
    </source>
</evidence>
<keyword evidence="11 18" id="KW-0573">Peptidoglycan synthesis</keyword>
<feature type="binding site" evidence="18">
    <location>
        <position position="317"/>
    </location>
    <ligand>
        <name>UDP-N-acetyl-alpha-D-glucosamine</name>
        <dbReference type="ChEBI" id="CHEBI:57705"/>
    </ligand>
</feature>
<evidence type="ECO:0000256" key="17">
    <source>
        <dbReference type="ARBA" id="ARBA00049628"/>
    </source>
</evidence>
<keyword evidence="5 18" id="KW-0808">Transferase</keyword>
<evidence type="ECO:0000256" key="1">
    <source>
        <dbReference type="ARBA" id="ARBA00004496"/>
    </source>
</evidence>
<dbReference type="InterPro" id="IPR038009">
    <property type="entry name" value="GlmU_C_LbH"/>
</dbReference>
<dbReference type="NCBIfam" id="NF010933">
    <property type="entry name" value="PRK14353.1"/>
    <property type="match status" value="1"/>
</dbReference>
<evidence type="ECO:0000259" key="19">
    <source>
        <dbReference type="Pfam" id="PF12804"/>
    </source>
</evidence>
<evidence type="ECO:0000313" key="20">
    <source>
        <dbReference type="EMBL" id="MEE8658902.1"/>
    </source>
</evidence>
<comment type="pathway">
    <text evidence="18">Nucleotide-sugar biosynthesis; UDP-N-acetyl-alpha-D-glucosamine biosynthesis; UDP-N-acetyl-alpha-D-glucosamine from N-acetyl-alpha-D-glucosamine 1-phosphate: step 1/1.</text>
</comment>
<comment type="caution">
    <text evidence="18">Lacks conserved residue(s) required for the propagation of feature annotation.</text>
</comment>
<comment type="similarity">
    <text evidence="2 18">In the C-terminal section; belongs to the transferase hexapeptide repeat family.</text>
</comment>
<comment type="pathway">
    <text evidence="18">Bacterial outer membrane biogenesis; LPS lipid A biosynthesis.</text>
</comment>
<evidence type="ECO:0000256" key="8">
    <source>
        <dbReference type="ARBA" id="ARBA00022737"/>
    </source>
</evidence>
<sequence length="448" mass="47350">MSQTPSVTRHEVTAIILAAGLGTRMKSSLPKAMHPLGGVPMIKLLIEKAAQVFDRIIVVVGPDMDDIASCVTPHKVIVQNERAGTGHAARQAAAEFGGGDVAILYADNPLISVPLMQQLVAPRPDGVMLRLLAMRPKDPGQYGRLVTSGGDVQRIIEWKDAMEDERAIPLCNAGMLCAAATDMRRWLAALTHDNAQGEYYLTDVVEQAAGEGRVIYIEGSEAELAGVNSRAELAAAERTLQEQLRAAAMAEGVTLIAPETVFLAADTELSPDCVIEPHVVFGPGVRLGRGVHVRAFSHLEGCIVGEDARIGPFARLRPGTVCASDAHIGNFVELKATQLGQGSKVNHLSYIGDAEIGAGTNIGAGSITCNYDGVFKHKTSIGDHAFIGSNTIMVAPIRIGDATLVAAGSVLTDNVADTDFAVARARQVAKSGRGQQMQDALKAKKEKS</sequence>
<dbReference type="Pfam" id="PF14602">
    <property type="entry name" value="Hexapep_2"/>
    <property type="match status" value="1"/>
</dbReference>
<evidence type="ECO:0000256" key="15">
    <source>
        <dbReference type="ARBA" id="ARBA00048247"/>
    </source>
</evidence>
<comment type="catalytic activity">
    <reaction evidence="16 18">
        <text>N-acetyl-alpha-D-glucosamine 1-phosphate + UTP + H(+) = UDP-N-acetyl-alpha-D-glucosamine + diphosphate</text>
        <dbReference type="Rhea" id="RHEA:13509"/>
        <dbReference type="ChEBI" id="CHEBI:15378"/>
        <dbReference type="ChEBI" id="CHEBI:33019"/>
        <dbReference type="ChEBI" id="CHEBI:46398"/>
        <dbReference type="ChEBI" id="CHEBI:57705"/>
        <dbReference type="ChEBI" id="CHEBI:57776"/>
        <dbReference type="EC" id="2.7.7.23"/>
    </reaction>
</comment>
<comment type="cofactor">
    <cofactor evidence="18">
        <name>Mg(2+)</name>
        <dbReference type="ChEBI" id="CHEBI:18420"/>
    </cofactor>
    <text evidence="18">Binds 1 Mg(2+) ion per subunit.</text>
</comment>
<evidence type="ECO:0000256" key="6">
    <source>
        <dbReference type="ARBA" id="ARBA00022695"/>
    </source>
</evidence>
<evidence type="ECO:0000256" key="9">
    <source>
        <dbReference type="ARBA" id="ARBA00022842"/>
    </source>
</evidence>
<feature type="binding site" evidence="18">
    <location>
        <position position="350"/>
    </location>
    <ligand>
        <name>UDP-N-acetyl-alpha-D-glucosamine</name>
        <dbReference type="ChEBI" id="CHEBI:57705"/>
    </ligand>
</feature>
<comment type="catalytic activity">
    <reaction evidence="15 18">
        <text>alpha-D-glucosamine 1-phosphate + acetyl-CoA = N-acetyl-alpha-D-glucosamine 1-phosphate + CoA + H(+)</text>
        <dbReference type="Rhea" id="RHEA:13725"/>
        <dbReference type="ChEBI" id="CHEBI:15378"/>
        <dbReference type="ChEBI" id="CHEBI:57287"/>
        <dbReference type="ChEBI" id="CHEBI:57288"/>
        <dbReference type="ChEBI" id="CHEBI:57776"/>
        <dbReference type="ChEBI" id="CHEBI:58516"/>
        <dbReference type="EC" id="2.3.1.157"/>
    </reaction>
</comment>
<dbReference type="EC" id="2.3.1.157" evidence="18"/>
<dbReference type="SUPFAM" id="SSF53448">
    <property type="entry name" value="Nucleotide-diphospho-sugar transferases"/>
    <property type="match status" value="1"/>
</dbReference>
<dbReference type="InterPro" id="IPR029044">
    <property type="entry name" value="Nucleotide-diphossugar_trans"/>
</dbReference>
<feature type="binding site" evidence="18">
    <location>
        <position position="228"/>
    </location>
    <ligand>
        <name>Mg(2+)</name>
        <dbReference type="ChEBI" id="CHEBI:18420"/>
    </ligand>
</feature>
<feature type="binding site" evidence="18">
    <location>
        <position position="335"/>
    </location>
    <ligand>
        <name>UDP-N-acetyl-alpha-D-glucosamine</name>
        <dbReference type="ChEBI" id="CHEBI:57705"/>
    </ligand>
</feature>
<reference evidence="20 21" key="1">
    <citation type="submission" date="2023-10" db="EMBL/GenBank/DDBJ databases">
        <title>Sorlinia euscelidii gen. nov., sp. nov., an acetic acid bacteria isolated from the gut of Euscelidius variegatus emitter.</title>
        <authorList>
            <person name="Michoud G."/>
            <person name="Marasco R."/>
            <person name="Seferji K."/>
            <person name="Gonella E."/>
            <person name="Garuglieri E."/>
            <person name="Alma A."/>
            <person name="Mapelli F."/>
            <person name="Borin S."/>
            <person name="Daffonchio D."/>
            <person name="Crotti E."/>
        </authorList>
    </citation>
    <scope>NUCLEOTIDE SEQUENCE [LARGE SCALE GENOMIC DNA]</scope>
    <source>
        <strain evidence="20 21">EV16P</strain>
    </source>
</reference>
<organism evidence="20 21">
    <name type="scientific">Sorlinia euscelidii</name>
    <dbReference type="NCBI Taxonomy" id="3081148"/>
    <lineage>
        <taxon>Bacteria</taxon>
        <taxon>Pseudomonadati</taxon>
        <taxon>Pseudomonadota</taxon>
        <taxon>Alphaproteobacteria</taxon>
        <taxon>Acetobacterales</taxon>
        <taxon>Acetobacteraceae</taxon>
        <taxon>Sorlinia</taxon>
    </lineage>
</organism>
<dbReference type="Gene3D" id="2.160.10.10">
    <property type="entry name" value="Hexapeptide repeat proteins"/>
    <property type="match status" value="1"/>
</dbReference>
<keyword evidence="9 18" id="KW-0460">Magnesium</keyword>
<keyword evidence="4 18" id="KW-0963">Cytoplasm</keyword>
<protein>
    <recommendedName>
        <fullName evidence="18">Bifunctional protein GlmU</fullName>
    </recommendedName>
    <domain>
        <recommendedName>
            <fullName evidence="18">UDP-N-acetylglucosamine pyrophosphorylase</fullName>
            <ecNumber evidence="18">2.7.7.23</ecNumber>
        </recommendedName>
        <alternativeName>
            <fullName evidence="18">N-acetylglucosamine-1-phosphate uridyltransferase</fullName>
        </alternativeName>
    </domain>
    <domain>
        <recommendedName>
            <fullName evidence="18">Glucosamine-1-phosphate N-acetyltransferase</fullName>
            <ecNumber evidence="18">2.3.1.157</ecNumber>
        </recommendedName>
    </domain>
</protein>
<comment type="subcellular location">
    <subcellularLocation>
        <location evidence="1 18">Cytoplasm</location>
    </subcellularLocation>
</comment>
<keyword evidence="6 18" id="KW-0548">Nucleotidyltransferase</keyword>
<keyword evidence="21" id="KW-1185">Reference proteome</keyword>
<evidence type="ECO:0000256" key="13">
    <source>
        <dbReference type="ARBA" id="ARBA00023315"/>
    </source>
</evidence>